<gene>
    <name evidence="1" type="ORF">CEJ86_32630</name>
</gene>
<dbReference type="AlphaFoldDB" id="A0A2J0YSY9"/>
<comment type="caution">
    <text evidence="1">The sequence shown here is derived from an EMBL/GenBank/DDBJ whole genome shotgun (WGS) entry which is preliminary data.</text>
</comment>
<dbReference type="EMBL" id="NJGD01000040">
    <property type="protein sequence ID" value="PJR08602.1"/>
    <property type="molecule type" value="Genomic_DNA"/>
</dbReference>
<accession>A0A2J0YSY9</accession>
<reference evidence="1 2" key="1">
    <citation type="submission" date="2017-06" db="EMBL/GenBank/DDBJ databases">
        <title>Ensifer strains isolated from leguminous trees and herbs display diverse denitrification phenotypes with some acting as strong N2O sinks.</title>
        <authorList>
            <person name="Woliy K."/>
            <person name="Mania D."/>
            <person name="Bakken L.R."/>
            <person name="Frostegard A."/>
        </authorList>
    </citation>
    <scope>NUCLEOTIDE SEQUENCE [LARGE SCALE GENOMIC DNA]</scope>
    <source>
        <strain evidence="1 2">AC50a</strain>
    </source>
</reference>
<sequence length="77" mass="8482">MSLASSSVQVVAPDEHILTVQEVLEPLYRKLEQEAEAKLLEAAVYAGWSAEEALEAIDELKRHELESIATHPLESAP</sequence>
<dbReference type="RefSeq" id="WP_100675070.1">
    <property type="nucleotide sequence ID" value="NZ_NJGD01000040.1"/>
</dbReference>
<name>A0A2J0YSY9_RHIML</name>
<evidence type="ECO:0000313" key="1">
    <source>
        <dbReference type="EMBL" id="PJR08602.1"/>
    </source>
</evidence>
<evidence type="ECO:0000313" key="2">
    <source>
        <dbReference type="Proteomes" id="UP000231987"/>
    </source>
</evidence>
<protein>
    <submittedName>
        <fullName evidence="1">Uncharacterized protein</fullName>
    </submittedName>
</protein>
<dbReference type="Proteomes" id="UP000231987">
    <property type="component" value="Unassembled WGS sequence"/>
</dbReference>
<proteinExistence type="predicted"/>
<organism evidence="1 2">
    <name type="scientific">Rhizobium meliloti</name>
    <name type="common">Ensifer meliloti</name>
    <name type="synonym">Sinorhizobium meliloti</name>
    <dbReference type="NCBI Taxonomy" id="382"/>
    <lineage>
        <taxon>Bacteria</taxon>
        <taxon>Pseudomonadati</taxon>
        <taxon>Pseudomonadota</taxon>
        <taxon>Alphaproteobacteria</taxon>
        <taxon>Hyphomicrobiales</taxon>
        <taxon>Rhizobiaceae</taxon>
        <taxon>Sinorhizobium/Ensifer group</taxon>
        <taxon>Sinorhizobium</taxon>
    </lineage>
</organism>